<feature type="compositionally biased region" description="Polar residues" evidence="11">
    <location>
        <begin position="2084"/>
        <end position="2097"/>
    </location>
</feature>
<sequence length="2490" mass="278243">MLGILCVLTYLLLSSLFSPISCLYVQNEHKFLPLSQLHNQTEPPKVLYRRFKPTGEAYLFVAHVNKISQLNPDNFSLLTQRAIGPKNCSIFCYVPGDNCIPVNQLSNRPLPQGYRQDYLGPRLTNAFVKSWATSNFEPISVREDINIWREIQPANNDLLPVEDALYVCYNVFHGFCERLQLTNISNSIPWTRQSSRMNFYLNRSSDMPIPVVNWNSSLASTLTVDESYIFVGLEQDEFQDTTLVVLDPISLRMRDFDYASREPSEKSSLRFREIELQVKYKFSFQYVLEHGPSDSEHLYVYFVVQQPNRTLPGMLETRIVRFCSALYFFHSYVDLQLICNGCVLPGQEGTQKQFGPFHMAVRGTVGSTMAIKRHSKLINFRSIPKWRRPISLSEDFNNVLLVAFAPQLLDSNDYTSMWSRNFGSKKPIVRGTAIAFYTMAEIDVYFGIVIYNCLTGRTSTGPSYLSGYSKKCDRDDFLLPTLKQNSYCPSDPMNYPISGSLPSERLSAQPVLILDVDVTGMAITRISEEFTVLVITTDDGKLVKYEVEDDGKARLITSKQLTSRRRPLRDLTLDDTGHFAFAVSDEKVYRVALCNCSPAESCGACLAQRDPFCGWCVTEGTCTHKSACSSSHWLSYRASPSSCPQIISIRPPSTDINQSGSSSSRGALTFQLIPPLLEAFSSGIDWPVQASSSRSRRILCTFRHGNSSNDVEPSWRIREKLYAKSEASLIPGSYDATCSIPSNSDLQVLGAKEEYTDIDIWLEVAEPSSESILHPLASGKFLIYDCGKFTTCKSCLSPSFNCVWHLIEDRCLSHVSSSSSSVLSPLANLNSLVFCAKSNCTCPSFEAEKGFITVEADHPVSVVLTISNVQALANRFSCSESCTGRWTEGIYNSTTSTVTCNFSGIAVKGATNSNDSTDYASSWHPNLMDLTRGGVMGCEIAINWHNDRLINQPKLGHPLVNSQTAFLEVYNCSLMAVHCDSCLALPRRFSCSWCSTVVGGAAGCFKTGLCSKPGPWLTCPHPQLLQVIPENATVEGQTQLTLRGVNLGNDTMEMVISVVFPDYDFPPIPCLILSTDFRPSRQVTCRLEPRNYVFKKPAKLTARIVLYLTKDDQLLNTSLPFTFLYPIVNDMSPKRGPASGGTILKFRGQYLTAGTSVEVYLSGIKCEILSLSSDLLTCQTHAIDRSLLPRVADLERGVGCEVSFRFDDARAHSISPNFFFTPDPKIRTVTKTLVFLSGGITIRVYGQHLDVIEHPQIVFYHNGMEYIESCQLTLGYLSCLSPSLDRTVRRKKNLEEFEFGTTVRPITNPLVTTKLFTYEHDDEIVIKSMDKTGKALIITYGFIMDNVTDLLVFGTFPVYPNPEIFPFTDGRLVESFSPPSLVGLPKESSRTPIVEFEQSASLNGTSGESSPSLQDRHLLRFPGNFGALAEVSDAHALDELSISVIIKGGQNGTIRACKPTIVKPDEIRCELNRKGLVEGMEYPVFIQFGKYLMAQPGVLQFKRLAPLGVRDRAVIAACSVIGIMALIACLFLAMWFHSRKTERDLEKRFQNQWIEQEKCVARAFKNDFIELQTHVDELVQDLNKGSLPIRDYQTYCLFSLFPEYHLSLVRPANPHDMPPYLPRPSMDVLGDSTINGATFLQPHPLISSFKVSANVQESADRGIYLFNRLLHDRRFLCLLVDAIESNRNIDARAKSQIASLLSIILHPDMKYFTQIILALITDLLRNSRDHGGDSRLLTAFRRAESVVAKMLSNWFTFLLYNFIREHAAEHLFILYRALRQQINTGPQDAVTGLARYTLDAATLLKSDLLSRQITLLVVDPEGLFGHLCPSELQVRVLLCDTVTQAKEKILDTIYRNTPYKNQLRPTDVHLRKVVKTFGDSREFSAINLLMMDWDLEVRRDTPNAGLDGPPYRLNCLSDYKMNNGDVVALVRAKSPSKGSGTLNITPVVASWDVHSCPPTTGGGFSLPVHPHTTSLPLSNGLRQQVGPQTFNIRPTGGPSPQLWYHLERPTSTDPQVQIERGGRIRDANQESKPSLCCRPSTNSREKSPQRPSSTLPLSLTPTQQQQFGSGLDARSLRRWLASESGYQSTTERVQNSQRPSRRNGGVRRTRRPNRKLFRKFGGGGTAETMELAPSWTEEQDDAIDRPMTKLPCEIFLNRLLRTRVSVGKYMDRVFELIFGAVIDSQSPPLCIKFLFDFLDFQAESLGIHDPGVLHAWKANCLHLRFWNQILINLDYVFDIPLLRNTALERSFHSFSQAITYACSPVLDKVTMDSPINKALFSSDIERHWLTVKNYFAEIKAMPTISLRDMNFSLAQHSKNHKNDFNVSWALYELYTHHVKLCYDTLVSELETATGAGTMPTADVSYNAMGDTDRYLYSDGTGSLQGGAGVSESQNVSWDPLFLLQSLKEVNSCLNTLAASIATNKSNGKASTLKTPNSATYSPLFEHHSNHQSTNANGAGGGSGYTGINAAALRSAVPHSERHLPPLPSLP</sequence>
<evidence type="ECO:0000256" key="10">
    <source>
        <dbReference type="ARBA" id="ARBA00023180"/>
    </source>
</evidence>
<keyword evidence="9" id="KW-1015">Disulfide bond</keyword>
<dbReference type="GO" id="GO:0005886">
    <property type="term" value="C:plasma membrane"/>
    <property type="evidence" value="ECO:0007669"/>
    <property type="project" value="UniProtKB-SubCell"/>
</dbReference>
<keyword evidence="3" id="KW-1003">Cell membrane</keyword>
<dbReference type="InterPro" id="IPR015943">
    <property type="entry name" value="WD40/YVTN_repeat-like_dom_sf"/>
</dbReference>
<dbReference type="InterPro" id="IPR013548">
    <property type="entry name" value="Plexin_cytoplasmic_RasGAP_dom"/>
</dbReference>
<dbReference type="Gene3D" id="1.10.506.10">
    <property type="entry name" value="GTPase Activation - p120gap, domain 1"/>
    <property type="match status" value="2"/>
</dbReference>
<keyword evidence="8 12" id="KW-0472">Membrane</keyword>
<evidence type="ECO:0000256" key="8">
    <source>
        <dbReference type="ARBA" id="ARBA00023136"/>
    </source>
</evidence>
<protein>
    <recommendedName>
        <fullName evidence="19">Sema domain-containing protein</fullName>
    </recommendedName>
</protein>
<evidence type="ECO:0000256" key="9">
    <source>
        <dbReference type="ARBA" id="ARBA00023157"/>
    </source>
</evidence>
<dbReference type="PANTHER" id="PTHR22625">
    <property type="entry name" value="PLEXIN"/>
    <property type="match status" value="1"/>
</dbReference>
<dbReference type="GO" id="GO:0017154">
    <property type="term" value="F:semaphorin receptor activity"/>
    <property type="evidence" value="ECO:0007669"/>
    <property type="project" value="InterPro"/>
</dbReference>
<evidence type="ECO:0000259" key="16">
    <source>
        <dbReference type="SMART" id="SM00630"/>
    </source>
</evidence>
<feature type="compositionally biased region" description="Polar residues" evidence="11">
    <location>
        <begin position="2425"/>
        <end position="2440"/>
    </location>
</feature>
<dbReference type="EMBL" id="CABIJS010000088">
    <property type="protein sequence ID" value="VUZ42303.1"/>
    <property type="molecule type" value="Genomic_DNA"/>
</dbReference>
<feature type="transmembrane region" description="Helical" evidence="12">
    <location>
        <begin position="1513"/>
        <end position="1536"/>
    </location>
</feature>
<evidence type="ECO:0000259" key="15">
    <source>
        <dbReference type="SMART" id="SM00429"/>
    </source>
</evidence>
<feature type="region of interest" description="Disordered" evidence="11">
    <location>
        <begin position="1987"/>
        <end position="2071"/>
    </location>
</feature>
<feature type="domain" description="PSI" evidence="14">
    <location>
        <begin position="595"/>
        <end position="644"/>
    </location>
</feature>
<keyword evidence="10" id="KW-0325">Glycoprotein</keyword>
<dbReference type="SUPFAM" id="SSF48350">
    <property type="entry name" value="GTPase activation domain, GAP"/>
    <property type="match status" value="1"/>
</dbReference>
<proteinExistence type="inferred from homology"/>
<dbReference type="InterPro" id="IPR002165">
    <property type="entry name" value="Plexin_repeat"/>
</dbReference>
<evidence type="ECO:0000313" key="18">
    <source>
        <dbReference type="Proteomes" id="UP000321570"/>
    </source>
</evidence>
<evidence type="ECO:0000256" key="11">
    <source>
        <dbReference type="SAM" id="MobiDB-lite"/>
    </source>
</evidence>
<evidence type="ECO:0000256" key="12">
    <source>
        <dbReference type="SAM" id="Phobius"/>
    </source>
</evidence>
<feature type="compositionally biased region" description="Basic residues" evidence="11">
    <location>
        <begin position="2099"/>
        <end position="2118"/>
    </location>
</feature>
<evidence type="ECO:0000256" key="5">
    <source>
        <dbReference type="ARBA" id="ARBA00022729"/>
    </source>
</evidence>
<dbReference type="InterPro" id="IPR036352">
    <property type="entry name" value="Semap_dom_sf"/>
</dbReference>
<keyword evidence="4 12" id="KW-0812">Transmembrane</keyword>
<evidence type="ECO:0000256" key="6">
    <source>
        <dbReference type="ARBA" id="ARBA00022737"/>
    </source>
</evidence>
<comment type="similarity">
    <text evidence="2">Belongs to the plexin family.</text>
</comment>
<feature type="domain" description="PSI" evidence="14">
    <location>
        <begin position="971"/>
        <end position="1020"/>
    </location>
</feature>
<feature type="region of interest" description="Disordered" evidence="11">
    <location>
        <begin position="2425"/>
        <end position="2461"/>
    </location>
</feature>
<evidence type="ECO:0000256" key="1">
    <source>
        <dbReference type="ARBA" id="ARBA00004162"/>
    </source>
</evidence>
<gene>
    <name evidence="17" type="ORF">WMSIL1_LOCUS2911</name>
</gene>
<dbReference type="InterPro" id="IPR002909">
    <property type="entry name" value="IPT_dom"/>
</dbReference>
<evidence type="ECO:0008006" key="19">
    <source>
        <dbReference type="Google" id="ProtNLM"/>
    </source>
</evidence>
<feature type="domain" description="Sema" evidence="16">
    <location>
        <begin position="124"/>
        <end position="577"/>
    </location>
</feature>
<dbReference type="SUPFAM" id="SSF81296">
    <property type="entry name" value="E set domains"/>
    <property type="match status" value="1"/>
</dbReference>
<accession>A0A564Y6W6</accession>
<evidence type="ECO:0000256" key="13">
    <source>
        <dbReference type="SAM" id="SignalP"/>
    </source>
</evidence>
<dbReference type="Gene3D" id="2.60.40.10">
    <property type="entry name" value="Immunoglobulins"/>
    <property type="match status" value="3"/>
</dbReference>
<reference evidence="17 18" key="1">
    <citation type="submission" date="2019-07" db="EMBL/GenBank/DDBJ databases">
        <authorList>
            <person name="Jastrzebski P J."/>
            <person name="Paukszto L."/>
            <person name="Jastrzebski P J."/>
        </authorList>
    </citation>
    <scope>NUCLEOTIDE SEQUENCE [LARGE SCALE GENOMIC DNA]</scope>
    <source>
        <strain evidence="17 18">WMS-il1</strain>
    </source>
</reference>
<keyword evidence="7 12" id="KW-1133">Transmembrane helix</keyword>
<evidence type="ECO:0000259" key="14">
    <source>
        <dbReference type="SMART" id="SM00423"/>
    </source>
</evidence>
<dbReference type="GO" id="GO:0030334">
    <property type="term" value="P:regulation of cell migration"/>
    <property type="evidence" value="ECO:0007669"/>
    <property type="project" value="TreeGrafter"/>
</dbReference>
<dbReference type="Pfam" id="PF01437">
    <property type="entry name" value="PSI"/>
    <property type="match status" value="1"/>
</dbReference>
<evidence type="ECO:0000256" key="2">
    <source>
        <dbReference type="ARBA" id="ARBA00010297"/>
    </source>
</evidence>
<dbReference type="InterPro" id="IPR014756">
    <property type="entry name" value="Ig_E-set"/>
</dbReference>
<evidence type="ECO:0000256" key="4">
    <source>
        <dbReference type="ARBA" id="ARBA00022692"/>
    </source>
</evidence>
<dbReference type="SMART" id="SM00630">
    <property type="entry name" value="Sema"/>
    <property type="match status" value="1"/>
</dbReference>
<feature type="domain" description="IPT/TIG" evidence="15">
    <location>
        <begin position="1223"/>
        <end position="1319"/>
    </location>
</feature>
<dbReference type="SUPFAM" id="SSF103575">
    <property type="entry name" value="Plexin repeat"/>
    <property type="match status" value="1"/>
</dbReference>
<feature type="chain" id="PRO_5021886308" description="Sema domain-containing protein" evidence="13">
    <location>
        <begin position="23"/>
        <end position="2490"/>
    </location>
</feature>
<feature type="domain" description="IPT/TIG" evidence="15">
    <location>
        <begin position="1021"/>
        <end position="1124"/>
    </location>
</feature>
<evidence type="ECO:0000313" key="17">
    <source>
        <dbReference type="EMBL" id="VUZ42303.1"/>
    </source>
</evidence>
<feature type="compositionally biased region" description="Basic and acidic residues" evidence="11">
    <location>
        <begin position="2020"/>
        <end position="2029"/>
    </location>
</feature>
<feature type="compositionally biased region" description="Low complexity" evidence="11">
    <location>
        <begin position="2049"/>
        <end position="2066"/>
    </location>
</feature>
<keyword evidence="5 13" id="KW-0732">Signal</keyword>
<dbReference type="InterPro" id="IPR031148">
    <property type="entry name" value="Plexin"/>
</dbReference>
<dbReference type="InterPro" id="IPR046800">
    <property type="entry name" value="Plexin_RBD"/>
</dbReference>
<dbReference type="Gene3D" id="3.10.20.90">
    <property type="entry name" value="Phosphatidylinositol 3-kinase Catalytic Subunit, Chain A, domain 1"/>
    <property type="match status" value="1"/>
</dbReference>
<dbReference type="GO" id="GO:0002116">
    <property type="term" value="C:semaphorin receptor complex"/>
    <property type="evidence" value="ECO:0007669"/>
    <property type="project" value="TreeGrafter"/>
</dbReference>
<evidence type="ECO:0000256" key="7">
    <source>
        <dbReference type="ARBA" id="ARBA00022989"/>
    </source>
</evidence>
<dbReference type="InterPro" id="IPR016201">
    <property type="entry name" value="PSI"/>
</dbReference>
<feature type="region of interest" description="Disordered" evidence="11">
    <location>
        <begin position="2083"/>
        <end position="2122"/>
    </location>
</feature>
<dbReference type="CDD" id="cd00603">
    <property type="entry name" value="IPT_PCSR"/>
    <property type="match status" value="1"/>
</dbReference>
<dbReference type="Pfam" id="PF08337">
    <property type="entry name" value="Plexin_cytopl"/>
    <property type="match status" value="1"/>
</dbReference>
<comment type="subcellular location">
    <subcellularLocation>
        <location evidence="1">Cell membrane</location>
        <topology evidence="1">Single-pass membrane protein</topology>
    </subcellularLocation>
</comment>
<dbReference type="InterPro" id="IPR001627">
    <property type="entry name" value="Semap_dom"/>
</dbReference>
<dbReference type="Gene3D" id="2.130.10.10">
    <property type="entry name" value="YVTN repeat-like/Quinoprotein amine dehydrogenase"/>
    <property type="match status" value="1"/>
</dbReference>
<feature type="signal peptide" evidence="13">
    <location>
        <begin position="1"/>
        <end position="22"/>
    </location>
</feature>
<feature type="domain" description="PSI" evidence="14">
    <location>
        <begin position="785"/>
        <end position="841"/>
    </location>
</feature>
<keyword evidence="6" id="KW-0677">Repeat</keyword>
<dbReference type="InterPro" id="IPR008936">
    <property type="entry name" value="Rho_GTPase_activation_prot"/>
</dbReference>
<dbReference type="SUPFAM" id="SSF101912">
    <property type="entry name" value="Sema domain"/>
    <property type="match status" value="2"/>
</dbReference>
<feature type="domain" description="IPT/TIG" evidence="15">
    <location>
        <begin position="1125"/>
        <end position="1207"/>
    </location>
</feature>
<name>A0A564Y6W6_HYMDI</name>
<dbReference type="SMART" id="SM00429">
    <property type="entry name" value="IPT"/>
    <property type="match status" value="3"/>
</dbReference>
<organism evidence="17 18">
    <name type="scientific">Hymenolepis diminuta</name>
    <name type="common">Rat tapeworm</name>
    <dbReference type="NCBI Taxonomy" id="6216"/>
    <lineage>
        <taxon>Eukaryota</taxon>
        <taxon>Metazoa</taxon>
        <taxon>Spiralia</taxon>
        <taxon>Lophotrochozoa</taxon>
        <taxon>Platyhelminthes</taxon>
        <taxon>Cestoda</taxon>
        <taxon>Eucestoda</taxon>
        <taxon>Cyclophyllidea</taxon>
        <taxon>Hymenolepididae</taxon>
        <taxon>Hymenolepis</taxon>
    </lineage>
</organism>
<dbReference type="SMART" id="SM00423">
    <property type="entry name" value="PSI"/>
    <property type="match status" value="3"/>
</dbReference>
<keyword evidence="18" id="KW-1185">Reference proteome</keyword>
<dbReference type="Proteomes" id="UP000321570">
    <property type="component" value="Unassembled WGS sequence"/>
</dbReference>
<dbReference type="PANTHER" id="PTHR22625:SF70">
    <property type="entry name" value="PLEXIN A, ISOFORM A"/>
    <property type="match status" value="1"/>
</dbReference>
<dbReference type="Pfam" id="PF20170">
    <property type="entry name" value="Plexin_RBD"/>
    <property type="match status" value="1"/>
</dbReference>
<evidence type="ECO:0000256" key="3">
    <source>
        <dbReference type="ARBA" id="ARBA00022475"/>
    </source>
</evidence>
<dbReference type="InterPro" id="IPR013783">
    <property type="entry name" value="Ig-like_fold"/>
</dbReference>
<dbReference type="Pfam" id="PF01833">
    <property type="entry name" value="TIG"/>
    <property type="match status" value="1"/>
</dbReference>